<dbReference type="KEGG" id="ifn:GM661_09775"/>
<feature type="domain" description="VWFA" evidence="1">
    <location>
        <begin position="49"/>
        <end position="226"/>
    </location>
</feature>
<reference evidence="2" key="1">
    <citation type="submission" date="2019-12" db="EMBL/GenBank/DDBJ databases">
        <authorList>
            <person name="zhang j."/>
            <person name="sun C.M."/>
        </authorList>
    </citation>
    <scope>NUCLEOTIDE SEQUENCE</scope>
    <source>
        <strain evidence="2">NS-1</strain>
    </source>
</reference>
<evidence type="ECO:0000313" key="3">
    <source>
        <dbReference type="Proteomes" id="UP000665020"/>
    </source>
</evidence>
<evidence type="ECO:0000313" key="2">
    <source>
        <dbReference type="EMBL" id="QTL98247.1"/>
    </source>
</evidence>
<dbReference type="AlphaFoldDB" id="A0A8A7KH83"/>
<name>A0A8A7KH83_9FIRM</name>
<dbReference type="Pfam" id="PF00092">
    <property type="entry name" value="VWA"/>
    <property type="match status" value="1"/>
</dbReference>
<keyword evidence="3" id="KW-1185">Reference proteome</keyword>
<evidence type="ECO:0000259" key="1">
    <source>
        <dbReference type="PROSITE" id="PS50234"/>
    </source>
</evidence>
<dbReference type="InterPro" id="IPR036465">
    <property type="entry name" value="vWFA_dom_sf"/>
</dbReference>
<dbReference type="Gene3D" id="3.40.50.410">
    <property type="entry name" value="von Willebrand factor, type A domain"/>
    <property type="match status" value="1"/>
</dbReference>
<dbReference type="SMART" id="SM00327">
    <property type="entry name" value="VWA"/>
    <property type="match status" value="1"/>
</dbReference>
<dbReference type="SUPFAM" id="SSF53300">
    <property type="entry name" value="vWA-like"/>
    <property type="match status" value="1"/>
</dbReference>
<dbReference type="CDD" id="cd00198">
    <property type="entry name" value="vWFA"/>
    <property type="match status" value="1"/>
</dbReference>
<proteinExistence type="predicted"/>
<dbReference type="EMBL" id="CP046640">
    <property type="protein sequence ID" value="QTL98247.1"/>
    <property type="molecule type" value="Genomic_DNA"/>
</dbReference>
<protein>
    <submittedName>
        <fullName evidence="2">VWA domain-containing protein</fullName>
    </submittedName>
</protein>
<sequence length="226" mass="25479">MNDKSIKILVLCLLIFGLFLGAYESVWRQGAKKVTSNELSLNRESNEVYLEIIWDASGSMWGRDYGIEKIIKSKEILKTFAAEIDHDINLGLRIFGARRVGDLEDSFLALPFNKNNTEAVINFIANVKPLGKSPIAYSLKKAVEDLTAVNGQKYIMLVSDGIDNGAIPPKEVVKELKDNNIILHVVHIGELENDKIKTRLKEMVSLTGGNYYTYHNHREVIPTFKQ</sequence>
<dbReference type="RefSeq" id="WP_230866698.1">
    <property type="nucleotide sequence ID" value="NZ_CP046640.1"/>
</dbReference>
<organism evidence="2 3">
    <name type="scientific">Iocasia fonsfrigidae</name>
    <dbReference type="NCBI Taxonomy" id="2682810"/>
    <lineage>
        <taxon>Bacteria</taxon>
        <taxon>Bacillati</taxon>
        <taxon>Bacillota</taxon>
        <taxon>Clostridia</taxon>
        <taxon>Halanaerobiales</taxon>
        <taxon>Halanaerobiaceae</taxon>
        <taxon>Iocasia</taxon>
    </lineage>
</organism>
<accession>A0A8A7KH83</accession>
<dbReference type="PROSITE" id="PS50234">
    <property type="entry name" value="VWFA"/>
    <property type="match status" value="1"/>
</dbReference>
<dbReference type="Proteomes" id="UP000665020">
    <property type="component" value="Chromosome"/>
</dbReference>
<gene>
    <name evidence="2" type="ORF">GM661_09775</name>
</gene>
<dbReference type="InterPro" id="IPR002035">
    <property type="entry name" value="VWF_A"/>
</dbReference>